<dbReference type="Pfam" id="PF25600">
    <property type="entry name" value="TRIM_CC"/>
    <property type="match status" value="1"/>
</dbReference>
<name>A0ABU7APC1_9TELE</name>
<evidence type="ECO:0000256" key="4">
    <source>
        <dbReference type="ARBA" id="ARBA00022833"/>
    </source>
</evidence>
<dbReference type="InterPro" id="IPR017907">
    <property type="entry name" value="Znf_RING_CS"/>
</dbReference>
<keyword evidence="4" id="KW-0862">Zinc</keyword>
<dbReference type="PANTHER" id="PTHR25465">
    <property type="entry name" value="B-BOX DOMAIN CONTAINING"/>
    <property type="match status" value="1"/>
</dbReference>
<dbReference type="InterPro" id="IPR003879">
    <property type="entry name" value="Butyrophylin_SPRY"/>
</dbReference>
<dbReference type="PROSITE" id="PS50089">
    <property type="entry name" value="ZF_RING_2"/>
    <property type="match status" value="1"/>
</dbReference>
<organism evidence="10 11">
    <name type="scientific">Ataeniobius toweri</name>
    <dbReference type="NCBI Taxonomy" id="208326"/>
    <lineage>
        <taxon>Eukaryota</taxon>
        <taxon>Metazoa</taxon>
        <taxon>Chordata</taxon>
        <taxon>Craniata</taxon>
        <taxon>Vertebrata</taxon>
        <taxon>Euteleostomi</taxon>
        <taxon>Actinopterygii</taxon>
        <taxon>Neopterygii</taxon>
        <taxon>Teleostei</taxon>
        <taxon>Neoteleostei</taxon>
        <taxon>Acanthomorphata</taxon>
        <taxon>Ovalentaria</taxon>
        <taxon>Atherinomorphae</taxon>
        <taxon>Cyprinodontiformes</taxon>
        <taxon>Goodeidae</taxon>
        <taxon>Ataeniobius</taxon>
    </lineage>
</organism>
<dbReference type="Gene3D" id="3.30.40.10">
    <property type="entry name" value="Zinc/RING finger domain, C3HC4 (zinc finger)"/>
    <property type="match status" value="1"/>
</dbReference>
<evidence type="ECO:0000256" key="1">
    <source>
        <dbReference type="ARBA" id="ARBA00022588"/>
    </source>
</evidence>
<dbReference type="InterPro" id="IPR006574">
    <property type="entry name" value="PRY"/>
</dbReference>
<keyword evidence="3 6" id="KW-0863">Zinc-finger</keyword>
<dbReference type="Pfam" id="PF00643">
    <property type="entry name" value="zf-B_box"/>
    <property type="match status" value="1"/>
</dbReference>
<dbReference type="Gene3D" id="4.10.830.40">
    <property type="match status" value="1"/>
</dbReference>
<dbReference type="InterPro" id="IPR001870">
    <property type="entry name" value="B30.2/SPRY"/>
</dbReference>
<dbReference type="Gene3D" id="2.60.120.920">
    <property type="match status" value="1"/>
</dbReference>
<evidence type="ECO:0000256" key="6">
    <source>
        <dbReference type="PROSITE-ProRule" id="PRU00024"/>
    </source>
</evidence>
<reference evidence="10 11" key="1">
    <citation type="submission" date="2021-07" db="EMBL/GenBank/DDBJ databases">
        <authorList>
            <person name="Palmer J.M."/>
        </authorList>
    </citation>
    <scope>NUCLEOTIDE SEQUENCE [LARGE SCALE GENOMIC DNA]</scope>
    <source>
        <strain evidence="10 11">AT_MEX2019</strain>
        <tissue evidence="10">Muscle</tissue>
    </source>
</reference>
<dbReference type="Proteomes" id="UP001345963">
    <property type="component" value="Unassembled WGS sequence"/>
</dbReference>
<dbReference type="InterPro" id="IPR013083">
    <property type="entry name" value="Znf_RING/FYVE/PHD"/>
</dbReference>
<dbReference type="SUPFAM" id="SSF49899">
    <property type="entry name" value="Concanavalin A-like lectins/glucanases"/>
    <property type="match status" value="1"/>
</dbReference>
<dbReference type="SMART" id="SM00589">
    <property type="entry name" value="PRY"/>
    <property type="match status" value="1"/>
</dbReference>
<dbReference type="InterPro" id="IPR051051">
    <property type="entry name" value="E3_ubiq-ligase_TRIM/RNF"/>
</dbReference>
<sequence>MAHSLDLLDCSICLQLLDEPVTTACGHSYCMRCINTFWDTGPNIERKYSCPQCRATFSPKPVLQRNTVLANLLDEHKKKTRQSAAAAADEDDAASPGELPCDSCTKRKRKAQMYCLMCLASFCETHLQPHFQLPVLKKHKLIQASMRIKENICSLHDRRFEIYCRTDKQLVCPLCVVEHRSHDIVEVTAEVHAKQMQLDRARQEVAGRVLDSQRKTGQLKEAAKSIRDAAWEASDNFEQQCTKHLRLYAHSLEKKCVEMRDIVGEVEKAGVDWTKNHIGRLEREVHKLKGMGHNLCQLAQTDDPIQFLKDFQALGGLPVFSGSDEGPVSLTQFVSAKKDQLKNMCDKQKDQLFGHFTDNATLSISSKSYIEPISRTNLLAMCGCTVLELDPNTVHACLYMTNTKRELSWGITGQAHPDHPDRFTHFYQSMCQNGLKGNHYWEVEWDGGIIEVAVSYKGIQRKGMGKDSCFGHNNLSWKMICSSSGCTFWHNNLHKGHIPPAQSRRVGVHLRYEEGKLSFYSFLGPDNLTLLHQVTTTFTEPLYPAFTVDLGATLTICTI</sequence>
<dbReference type="InterPro" id="IPR003877">
    <property type="entry name" value="SPRY_dom"/>
</dbReference>
<evidence type="ECO:0000256" key="3">
    <source>
        <dbReference type="ARBA" id="ARBA00022771"/>
    </source>
</evidence>
<dbReference type="InterPro" id="IPR013320">
    <property type="entry name" value="ConA-like_dom_sf"/>
</dbReference>
<feature type="domain" description="B30.2/SPRY" evidence="9">
    <location>
        <begin position="366"/>
        <end position="559"/>
    </location>
</feature>
<dbReference type="EMBL" id="JAHUTI010022499">
    <property type="protein sequence ID" value="MED6239937.1"/>
    <property type="molecule type" value="Genomic_DNA"/>
</dbReference>
<keyword evidence="2" id="KW-0479">Metal-binding</keyword>
<evidence type="ECO:0000259" key="8">
    <source>
        <dbReference type="PROSITE" id="PS50119"/>
    </source>
</evidence>
<dbReference type="InterPro" id="IPR001841">
    <property type="entry name" value="Znf_RING"/>
</dbReference>
<dbReference type="PRINTS" id="PR01407">
    <property type="entry name" value="BUTYPHLNCDUF"/>
</dbReference>
<evidence type="ECO:0000313" key="10">
    <source>
        <dbReference type="EMBL" id="MED6239937.1"/>
    </source>
</evidence>
<evidence type="ECO:0000259" key="7">
    <source>
        <dbReference type="PROSITE" id="PS50089"/>
    </source>
</evidence>
<dbReference type="PROSITE" id="PS50119">
    <property type="entry name" value="ZF_BBOX"/>
    <property type="match status" value="1"/>
</dbReference>
<dbReference type="Pfam" id="PF13765">
    <property type="entry name" value="PRY"/>
    <property type="match status" value="1"/>
</dbReference>
<keyword evidence="1" id="KW-0399">Innate immunity</keyword>
<dbReference type="SUPFAM" id="SSF57845">
    <property type="entry name" value="B-box zinc-binding domain"/>
    <property type="match status" value="1"/>
</dbReference>
<gene>
    <name evidence="10" type="ORF">ATANTOWER_013438</name>
</gene>
<keyword evidence="5" id="KW-0391">Immunity</keyword>
<comment type="caution">
    <text evidence="10">The sequence shown here is derived from an EMBL/GenBank/DDBJ whole genome shotgun (WGS) entry which is preliminary data.</text>
</comment>
<evidence type="ECO:0000313" key="11">
    <source>
        <dbReference type="Proteomes" id="UP001345963"/>
    </source>
</evidence>
<dbReference type="SMART" id="SM00449">
    <property type="entry name" value="SPRY"/>
    <property type="match status" value="1"/>
</dbReference>
<dbReference type="PROSITE" id="PS50188">
    <property type="entry name" value="B302_SPRY"/>
    <property type="match status" value="1"/>
</dbReference>
<dbReference type="InterPro" id="IPR058030">
    <property type="entry name" value="TRIM8/14/16/25/29/45/65_CC"/>
</dbReference>
<accession>A0ABU7APC1</accession>
<evidence type="ECO:0000256" key="2">
    <source>
        <dbReference type="ARBA" id="ARBA00022723"/>
    </source>
</evidence>
<dbReference type="SUPFAM" id="SSF57850">
    <property type="entry name" value="RING/U-box"/>
    <property type="match status" value="1"/>
</dbReference>
<dbReference type="InterPro" id="IPR043136">
    <property type="entry name" value="B30.2/SPRY_sf"/>
</dbReference>
<dbReference type="PROSITE" id="PS00518">
    <property type="entry name" value="ZF_RING_1"/>
    <property type="match status" value="1"/>
</dbReference>
<dbReference type="Pfam" id="PF15227">
    <property type="entry name" value="zf-C3HC4_4"/>
    <property type="match status" value="1"/>
</dbReference>
<dbReference type="CDD" id="cd19769">
    <property type="entry name" value="Bbox2_TRIM16-like"/>
    <property type="match status" value="1"/>
</dbReference>
<protein>
    <submittedName>
        <fullName evidence="10">Uncharacterized protein</fullName>
    </submittedName>
</protein>
<keyword evidence="11" id="KW-1185">Reference proteome</keyword>
<feature type="domain" description="B box-type" evidence="8">
    <location>
        <begin position="148"/>
        <end position="187"/>
    </location>
</feature>
<dbReference type="InterPro" id="IPR000315">
    <property type="entry name" value="Znf_B-box"/>
</dbReference>
<evidence type="ECO:0000259" key="9">
    <source>
        <dbReference type="PROSITE" id="PS50188"/>
    </source>
</evidence>
<dbReference type="SMART" id="SM00184">
    <property type="entry name" value="RING"/>
    <property type="match status" value="1"/>
</dbReference>
<feature type="domain" description="RING-type" evidence="7">
    <location>
        <begin position="10"/>
        <end position="54"/>
    </location>
</feature>
<dbReference type="Pfam" id="PF00622">
    <property type="entry name" value="SPRY"/>
    <property type="match status" value="1"/>
</dbReference>
<proteinExistence type="predicted"/>
<dbReference type="Gene3D" id="3.30.160.60">
    <property type="entry name" value="Classic Zinc Finger"/>
    <property type="match status" value="1"/>
</dbReference>
<evidence type="ECO:0000256" key="5">
    <source>
        <dbReference type="ARBA" id="ARBA00022859"/>
    </source>
</evidence>
<dbReference type="SMART" id="SM00336">
    <property type="entry name" value="BBOX"/>
    <property type="match status" value="2"/>
</dbReference>
<dbReference type="PANTHER" id="PTHR25465:SF14">
    <property type="entry name" value="E3 UBIQUITIN-PROTEIN LIGASE TRIM65"/>
    <property type="match status" value="1"/>
</dbReference>